<dbReference type="InterPro" id="IPR000481">
    <property type="entry name" value="GPCR_Pheromne_B_alpha_rcpt"/>
</dbReference>
<sequence>MLDPTYPLFPICAFLSFVIVLIPLPWHLQSWNSGTCLFMFWVGASALNFFINSIIWRDNILDSAPIWCDISSRLIVGAAVGIPASSLCINRRLYKIASSRTASSSRAEKRNAVLVDLSIGLGLPILQMALQFIVQGHRYDIWEQIGCYPTTVNTPPAYPLSFVWPNVISLISAVYCILTLRQFMRRRAQFSQFLASNSSLSVNRYFRLMCLATAELIFNIPISSYGLYLNVTLRPIYRWVSWSDTHFDYWITGKFPAALWRLSPQTTTNLELTRWSIVLCAVVFFGFFGFAEEARKNYRAAYWAIAKRLGVKPPQPPLAASKVSTGYKPYATTGDYKVSAPMQGFTPKPLHLTTMKSESFQSSTTRTSFSKSRTSLTKSDYSATLRPTPTTPDFKGEEIPLTPTTPSTPSTVYHALTLDNHDVEAQKHVSS</sequence>
<dbReference type="GO" id="GO:0005886">
    <property type="term" value="C:plasma membrane"/>
    <property type="evidence" value="ECO:0007669"/>
    <property type="project" value="TreeGrafter"/>
</dbReference>
<name>A0A8H5BVR6_9AGAR</name>
<comment type="similarity">
    <text evidence="2">Belongs to the G-protein coupled receptor 4 family.</text>
</comment>
<keyword evidence="4 11" id="KW-0812">Transmembrane</keyword>
<evidence type="ECO:0000313" key="13">
    <source>
        <dbReference type="Proteomes" id="UP000567179"/>
    </source>
</evidence>
<keyword evidence="6" id="KW-0297">G-protein coupled receptor</keyword>
<evidence type="ECO:0000256" key="8">
    <source>
        <dbReference type="ARBA" id="ARBA00023170"/>
    </source>
</evidence>
<dbReference type="InterPro" id="IPR001499">
    <property type="entry name" value="GPCR_STE3"/>
</dbReference>
<proteinExistence type="inferred from homology"/>
<keyword evidence="7 11" id="KW-0472">Membrane</keyword>
<comment type="subcellular location">
    <subcellularLocation>
        <location evidence="1">Membrane</location>
        <topology evidence="1">Multi-pass membrane protein</topology>
    </subcellularLocation>
</comment>
<dbReference type="PANTHER" id="PTHR28097:SF1">
    <property type="entry name" value="PHEROMONE A FACTOR RECEPTOR"/>
    <property type="match status" value="1"/>
</dbReference>
<evidence type="ECO:0000256" key="3">
    <source>
        <dbReference type="ARBA" id="ARBA00022507"/>
    </source>
</evidence>
<keyword evidence="5 11" id="KW-1133">Transmembrane helix</keyword>
<organism evidence="12 13">
    <name type="scientific">Psilocybe cf. subviscida</name>
    <dbReference type="NCBI Taxonomy" id="2480587"/>
    <lineage>
        <taxon>Eukaryota</taxon>
        <taxon>Fungi</taxon>
        <taxon>Dikarya</taxon>
        <taxon>Basidiomycota</taxon>
        <taxon>Agaricomycotina</taxon>
        <taxon>Agaricomycetes</taxon>
        <taxon>Agaricomycetidae</taxon>
        <taxon>Agaricales</taxon>
        <taxon>Agaricineae</taxon>
        <taxon>Strophariaceae</taxon>
        <taxon>Psilocybe</taxon>
    </lineage>
</organism>
<dbReference type="GO" id="GO:0004934">
    <property type="term" value="F:mating-type alpha-factor pheromone receptor activity"/>
    <property type="evidence" value="ECO:0007669"/>
    <property type="project" value="InterPro"/>
</dbReference>
<feature type="transmembrane region" description="Helical" evidence="11">
    <location>
        <begin position="205"/>
        <end position="228"/>
    </location>
</feature>
<evidence type="ECO:0000256" key="6">
    <source>
        <dbReference type="ARBA" id="ARBA00023040"/>
    </source>
</evidence>
<evidence type="ECO:0000256" key="9">
    <source>
        <dbReference type="ARBA" id="ARBA00023224"/>
    </source>
</evidence>
<keyword evidence="13" id="KW-1185">Reference proteome</keyword>
<feature type="transmembrane region" description="Helical" evidence="11">
    <location>
        <begin position="111"/>
        <end position="134"/>
    </location>
</feature>
<feature type="transmembrane region" description="Helical" evidence="11">
    <location>
        <begin position="36"/>
        <end position="55"/>
    </location>
</feature>
<dbReference type="AlphaFoldDB" id="A0A8H5BVR6"/>
<dbReference type="CDD" id="cd14966">
    <property type="entry name" value="7tmD_STE3"/>
    <property type="match status" value="1"/>
</dbReference>
<comment type="caution">
    <text evidence="12">The sequence shown here is derived from an EMBL/GenBank/DDBJ whole genome shotgun (WGS) entry which is preliminary data.</text>
</comment>
<feature type="region of interest" description="Disordered" evidence="10">
    <location>
        <begin position="363"/>
        <end position="408"/>
    </location>
</feature>
<evidence type="ECO:0000256" key="5">
    <source>
        <dbReference type="ARBA" id="ARBA00022989"/>
    </source>
</evidence>
<feature type="transmembrane region" description="Helical" evidence="11">
    <location>
        <begin position="272"/>
        <end position="291"/>
    </location>
</feature>
<dbReference type="PANTHER" id="PTHR28097">
    <property type="entry name" value="PHEROMONE A FACTOR RECEPTOR"/>
    <property type="match status" value="1"/>
</dbReference>
<keyword evidence="8" id="KW-0675">Receptor</keyword>
<evidence type="ECO:0000256" key="1">
    <source>
        <dbReference type="ARBA" id="ARBA00004141"/>
    </source>
</evidence>
<feature type="transmembrane region" description="Helical" evidence="11">
    <location>
        <begin position="162"/>
        <end position="184"/>
    </location>
</feature>
<feature type="transmembrane region" description="Helical" evidence="11">
    <location>
        <begin position="6"/>
        <end position="24"/>
    </location>
</feature>
<feature type="compositionally biased region" description="Low complexity" evidence="10">
    <location>
        <begin position="363"/>
        <end position="379"/>
    </location>
</feature>
<dbReference type="Proteomes" id="UP000567179">
    <property type="component" value="Unassembled WGS sequence"/>
</dbReference>
<evidence type="ECO:0000313" key="12">
    <source>
        <dbReference type="EMBL" id="KAF5329272.1"/>
    </source>
</evidence>
<dbReference type="EMBL" id="JAACJJ010000002">
    <property type="protein sequence ID" value="KAF5329272.1"/>
    <property type="molecule type" value="Genomic_DNA"/>
</dbReference>
<accession>A0A8H5BVR6</accession>
<dbReference type="Pfam" id="PF02076">
    <property type="entry name" value="STE3"/>
    <property type="match status" value="1"/>
</dbReference>
<evidence type="ECO:0000256" key="10">
    <source>
        <dbReference type="SAM" id="MobiDB-lite"/>
    </source>
</evidence>
<dbReference type="OrthoDB" id="2874149at2759"/>
<dbReference type="PRINTS" id="PR00901">
    <property type="entry name" value="PHEROMONEBAR"/>
</dbReference>
<gene>
    <name evidence="12" type="ORF">D9619_009301</name>
</gene>
<dbReference type="PRINTS" id="PR00899">
    <property type="entry name" value="GPCRSTE3"/>
</dbReference>
<feature type="transmembrane region" description="Helical" evidence="11">
    <location>
        <begin position="70"/>
        <end position="90"/>
    </location>
</feature>
<protein>
    <submittedName>
        <fullName evidence="12">Uncharacterized protein</fullName>
    </submittedName>
</protein>
<evidence type="ECO:0000256" key="11">
    <source>
        <dbReference type="SAM" id="Phobius"/>
    </source>
</evidence>
<dbReference type="GO" id="GO:0000750">
    <property type="term" value="P:pheromone-dependent signal transduction involved in conjugation with cellular fusion"/>
    <property type="evidence" value="ECO:0007669"/>
    <property type="project" value="TreeGrafter"/>
</dbReference>
<evidence type="ECO:0000256" key="2">
    <source>
        <dbReference type="ARBA" id="ARBA00011085"/>
    </source>
</evidence>
<reference evidence="12 13" key="1">
    <citation type="journal article" date="2020" name="ISME J.">
        <title>Uncovering the hidden diversity of litter-decomposition mechanisms in mushroom-forming fungi.</title>
        <authorList>
            <person name="Floudas D."/>
            <person name="Bentzer J."/>
            <person name="Ahren D."/>
            <person name="Johansson T."/>
            <person name="Persson P."/>
            <person name="Tunlid A."/>
        </authorList>
    </citation>
    <scope>NUCLEOTIDE SEQUENCE [LARGE SCALE GENOMIC DNA]</scope>
    <source>
        <strain evidence="12 13">CBS 101986</strain>
    </source>
</reference>
<keyword evidence="3" id="KW-0589">Pheromone response</keyword>
<evidence type="ECO:0000256" key="7">
    <source>
        <dbReference type="ARBA" id="ARBA00023136"/>
    </source>
</evidence>
<keyword evidence="9" id="KW-0807">Transducer</keyword>
<evidence type="ECO:0000256" key="4">
    <source>
        <dbReference type="ARBA" id="ARBA00022692"/>
    </source>
</evidence>